<reference evidence="2" key="1">
    <citation type="submission" date="2016-10" db="EMBL/GenBank/DDBJ databases">
        <authorList>
            <person name="Wibberg D."/>
        </authorList>
    </citation>
    <scope>NUCLEOTIDE SEQUENCE [LARGE SCALE GENOMIC DNA]</scope>
</reference>
<organism evidence="1 2">
    <name type="scientific">Agrobacterium rosae</name>
    <dbReference type="NCBI Taxonomy" id="1972867"/>
    <lineage>
        <taxon>Bacteria</taxon>
        <taxon>Pseudomonadati</taxon>
        <taxon>Pseudomonadota</taxon>
        <taxon>Alphaproteobacteria</taxon>
        <taxon>Hyphomicrobiales</taxon>
        <taxon>Rhizobiaceae</taxon>
        <taxon>Rhizobium/Agrobacterium group</taxon>
        <taxon>Agrobacterium</taxon>
    </lineage>
</organism>
<dbReference type="EMBL" id="FMUE01000015">
    <property type="protein sequence ID" value="SCX34560.1"/>
    <property type="molecule type" value="Genomic_DNA"/>
</dbReference>
<evidence type="ECO:0000313" key="1">
    <source>
        <dbReference type="EMBL" id="SCX34560.1"/>
    </source>
</evidence>
<dbReference type="Proteomes" id="UP000187891">
    <property type="component" value="Unassembled WGS sequence"/>
</dbReference>
<accession>A0A1R3U0V2</accession>
<gene>
    <name evidence="1" type="ORF">DSM25559_4514</name>
</gene>
<proteinExistence type="predicted"/>
<dbReference type="RefSeq" id="WP_077122525.1">
    <property type="nucleotide sequence ID" value="NZ_FMUE01000015.1"/>
</dbReference>
<dbReference type="AlphaFoldDB" id="A0A1R3U0V2"/>
<evidence type="ECO:0000313" key="2">
    <source>
        <dbReference type="Proteomes" id="UP000187891"/>
    </source>
</evidence>
<sequence>MHNPYSSDVKAGKLGHYVDDLVSQNSSYYQRWLIAEGDVSDANLIRNKQTHVELIEDQAAGAA</sequence>
<dbReference type="STRING" id="1907666.DSM25559_4514"/>
<protein>
    <submittedName>
        <fullName evidence="1">Uncharacterized protein</fullName>
    </submittedName>
</protein>
<name>A0A1R3U0V2_9HYPH</name>